<sequence>MDRTGQLEQRRRKRMRRLGAPNAPIETPSDAEKAARAEADLSSMSVVRTASLTAVNENASEMDELEAYMAAIKNGAPSRAARQALKQRLFELRQKEIRLMRQLGIRQPTGFRGAFCSSASSSAAMAVRTALERKQQLQKAKQESDASREGLESLAEQKRGESKLNTLKRLLPSSIKVKIGPSKEAKTGEFRPEFDEDEEEEKEEKDVPVSTNGVNEPEASGAMVSKSTATRKESALPSATAPPQPPPSPKPSESKTTTVGKAPNRTTLKTQSAPQPPPPPKPSECKATKVEGASDRTPPEAQPPSKPVVEAPVTRSTPLGPQAPPSLPLPPTVPDPAPESPQPMLEVPQVTR</sequence>
<feature type="compositionally biased region" description="Basic and acidic residues" evidence="1">
    <location>
        <begin position="181"/>
        <end position="193"/>
    </location>
</feature>
<reference evidence="2 3" key="1">
    <citation type="submission" date="2018-11" db="EMBL/GenBank/DDBJ databases">
        <authorList>
            <consortium name="Pathogen Informatics"/>
        </authorList>
    </citation>
    <scope>NUCLEOTIDE SEQUENCE [LARGE SCALE GENOMIC DNA]</scope>
</reference>
<evidence type="ECO:0000313" key="2">
    <source>
        <dbReference type="EMBL" id="VDN09406.1"/>
    </source>
</evidence>
<organism evidence="2 3">
    <name type="scientific">Dibothriocephalus latus</name>
    <name type="common">Fish tapeworm</name>
    <name type="synonym">Diphyllobothrium latum</name>
    <dbReference type="NCBI Taxonomy" id="60516"/>
    <lineage>
        <taxon>Eukaryota</taxon>
        <taxon>Metazoa</taxon>
        <taxon>Spiralia</taxon>
        <taxon>Lophotrochozoa</taxon>
        <taxon>Platyhelminthes</taxon>
        <taxon>Cestoda</taxon>
        <taxon>Eucestoda</taxon>
        <taxon>Diphyllobothriidea</taxon>
        <taxon>Diphyllobothriidae</taxon>
        <taxon>Dibothriocephalus</taxon>
    </lineage>
</organism>
<feature type="compositionally biased region" description="Pro residues" evidence="1">
    <location>
        <begin position="240"/>
        <end position="250"/>
    </location>
</feature>
<feature type="region of interest" description="Disordered" evidence="1">
    <location>
        <begin position="1"/>
        <end position="34"/>
    </location>
</feature>
<feature type="compositionally biased region" description="Acidic residues" evidence="1">
    <location>
        <begin position="194"/>
        <end position="203"/>
    </location>
</feature>
<proteinExistence type="predicted"/>
<name>A0A3P7NV62_DIBLA</name>
<dbReference type="Proteomes" id="UP000281553">
    <property type="component" value="Unassembled WGS sequence"/>
</dbReference>
<feature type="region of interest" description="Disordered" evidence="1">
    <location>
        <begin position="135"/>
        <end position="352"/>
    </location>
</feature>
<protein>
    <submittedName>
        <fullName evidence="2">Uncharacterized protein</fullName>
    </submittedName>
</protein>
<evidence type="ECO:0000256" key="1">
    <source>
        <dbReference type="SAM" id="MobiDB-lite"/>
    </source>
</evidence>
<accession>A0A3P7NV62</accession>
<gene>
    <name evidence="2" type="ORF">DILT_LOCUS5237</name>
</gene>
<feature type="compositionally biased region" description="Basic and acidic residues" evidence="1">
    <location>
        <begin position="283"/>
        <end position="298"/>
    </location>
</feature>
<dbReference type="EMBL" id="UYRU01046997">
    <property type="protein sequence ID" value="VDN09406.1"/>
    <property type="molecule type" value="Genomic_DNA"/>
</dbReference>
<evidence type="ECO:0000313" key="3">
    <source>
        <dbReference type="Proteomes" id="UP000281553"/>
    </source>
</evidence>
<feature type="compositionally biased region" description="Pro residues" evidence="1">
    <location>
        <begin position="321"/>
        <end position="341"/>
    </location>
</feature>
<feature type="compositionally biased region" description="Basic and acidic residues" evidence="1">
    <location>
        <begin position="135"/>
        <end position="162"/>
    </location>
</feature>
<dbReference type="AlphaFoldDB" id="A0A3P7NV62"/>
<dbReference type="OrthoDB" id="433755at2759"/>
<keyword evidence="3" id="KW-1185">Reference proteome</keyword>
<feature type="compositionally biased region" description="Polar residues" evidence="1">
    <location>
        <begin position="264"/>
        <end position="273"/>
    </location>
</feature>